<feature type="compositionally biased region" description="Basic and acidic residues" evidence="1">
    <location>
        <begin position="1"/>
        <end position="30"/>
    </location>
</feature>
<keyword evidence="3" id="KW-1185">Reference proteome</keyword>
<feature type="region of interest" description="Disordered" evidence="1">
    <location>
        <begin position="1"/>
        <end position="59"/>
    </location>
</feature>
<protein>
    <submittedName>
        <fullName evidence="2">Uncharacterized protein</fullName>
    </submittedName>
</protein>
<proteinExistence type="predicted"/>
<evidence type="ECO:0000313" key="2">
    <source>
        <dbReference type="EMBL" id="EYE93087.1"/>
    </source>
</evidence>
<dbReference type="Proteomes" id="UP000019804">
    <property type="component" value="Unassembled WGS sequence"/>
</dbReference>
<reference evidence="3" key="1">
    <citation type="journal article" date="2014" name="Nat. Commun.">
        <title>Genomic adaptations of the halophilic Dead Sea filamentous fungus Eurotium rubrum.</title>
        <authorList>
            <person name="Kis-Papo T."/>
            <person name="Weig A.R."/>
            <person name="Riley R."/>
            <person name="Persoh D."/>
            <person name="Salamov A."/>
            <person name="Sun H."/>
            <person name="Lipzen A."/>
            <person name="Wasser S.P."/>
            <person name="Rambold G."/>
            <person name="Grigoriev I.V."/>
            <person name="Nevo E."/>
        </authorList>
    </citation>
    <scope>NUCLEOTIDE SEQUENCE [LARGE SCALE GENOMIC DNA]</scope>
    <source>
        <strain evidence="3">CBS 135680</strain>
    </source>
</reference>
<organism evidence="2 3">
    <name type="scientific">Aspergillus ruber (strain CBS 135680)</name>
    <dbReference type="NCBI Taxonomy" id="1388766"/>
    <lineage>
        <taxon>Eukaryota</taxon>
        <taxon>Fungi</taxon>
        <taxon>Dikarya</taxon>
        <taxon>Ascomycota</taxon>
        <taxon>Pezizomycotina</taxon>
        <taxon>Eurotiomycetes</taxon>
        <taxon>Eurotiomycetidae</taxon>
        <taxon>Eurotiales</taxon>
        <taxon>Aspergillaceae</taxon>
        <taxon>Aspergillus</taxon>
        <taxon>Aspergillus subgen. Aspergillus</taxon>
    </lineage>
</organism>
<gene>
    <name evidence="2" type="ORF">EURHEDRAFT_164396</name>
</gene>
<dbReference type="HOGENOM" id="CLU_2249557_0_0_1"/>
<evidence type="ECO:0000313" key="3">
    <source>
        <dbReference type="Proteomes" id="UP000019804"/>
    </source>
</evidence>
<sequence length="104" mass="11971">MRQSYHDIEKGKPSIRIDDDQNSHSEEKSWFRSFFRRPTPSKSSSHQRHPSHLSLSGQNTVSTNAWAGVSWSRGSGEFSPSPTRRDFIRVRQEISQESVVQEVV</sequence>
<dbReference type="EMBL" id="KK088433">
    <property type="protein sequence ID" value="EYE93087.1"/>
    <property type="molecule type" value="Genomic_DNA"/>
</dbReference>
<dbReference type="RefSeq" id="XP_040636775.1">
    <property type="nucleotide sequence ID" value="XM_040777817.1"/>
</dbReference>
<accession>A0A017S832</accession>
<dbReference type="GeneID" id="63692941"/>
<dbReference type="AlphaFoldDB" id="A0A017S832"/>
<evidence type="ECO:0000256" key="1">
    <source>
        <dbReference type="SAM" id="MobiDB-lite"/>
    </source>
</evidence>
<name>A0A017S832_ASPRC</name>